<evidence type="ECO:0000256" key="1">
    <source>
        <dbReference type="ARBA" id="ARBA00006752"/>
    </source>
</evidence>
<dbReference type="OrthoDB" id="5132116at2759"/>
<reference evidence="3 4" key="1">
    <citation type="journal article" date="2014" name="Genome Biol. Evol.">
        <title>The genome of the myxosporean Thelohanellus kitauei shows adaptations to nutrient acquisition within its fish host.</title>
        <authorList>
            <person name="Yang Y."/>
            <person name="Xiong J."/>
            <person name="Zhou Z."/>
            <person name="Huo F."/>
            <person name="Miao W."/>
            <person name="Ran C."/>
            <person name="Liu Y."/>
            <person name="Zhang J."/>
            <person name="Feng J."/>
            <person name="Wang M."/>
            <person name="Wang M."/>
            <person name="Wang L."/>
            <person name="Yao B."/>
        </authorList>
    </citation>
    <scope>NUCLEOTIDE SEQUENCE [LARGE SCALE GENOMIC DNA]</scope>
    <source>
        <strain evidence="3">Wuqing</strain>
    </source>
</reference>
<sequence length="377" mass="42483">MSGAIFSNDVGAIVVDIGSHSTKAGWGGQDRPEIDIPTVLGHRAQKKFNFADVKYPNYLCGVNHVNAQIEEMEIVSPIKNGAVIDWTAFEALLNHVFSYELRILPDEHPVMLVELPLTQGTHRETISEIMFEKFCVSGFYSANPAVLATFSHCKSSGLVIDAGHTLTSIVPVVDGFALKRNSFHLPLAGGFLAEKSRQLLKKLNIDMTPRYLISKKEITQENQLPIFSKRTQPQSDYSYHLTPMYYEFPNGYYGRFEDERYIIPEQLFNPNSHEDPTLSSLELHKLILKCIILNNIITVGGTSTLTGYSERIQHSISNALPPNFKHRFISTSYPSDRRFCAWTGGSILSSMGTFHQNWVSKTEYMEVGKRIIDLKCQ</sequence>
<dbReference type="Pfam" id="PF00022">
    <property type="entry name" value="Actin"/>
    <property type="match status" value="2"/>
</dbReference>
<gene>
    <name evidence="3" type="ORF">RF11_10283</name>
</gene>
<proteinExistence type="inferred from homology"/>
<protein>
    <submittedName>
        <fullName evidence="3">Actin-like protein 6A</fullName>
    </submittedName>
</protein>
<dbReference type="SUPFAM" id="SSF53067">
    <property type="entry name" value="Actin-like ATPase domain"/>
    <property type="match status" value="2"/>
</dbReference>
<dbReference type="Gene3D" id="3.90.640.10">
    <property type="entry name" value="Actin, Chain A, domain 4"/>
    <property type="match status" value="1"/>
</dbReference>
<dbReference type="FunFam" id="3.30.420.40:FF:000050">
    <property type="entry name" value="Actin, alpha skeletal muscle"/>
    <property type="match status" value="1"/>
</dbReference>
<evidence type="ECO:0000313" key="4">
    <source>
        <dbReference type="Proteomes" id="UP000031668"/>
    </source>
</evidence>
<evidence type="ECO:0000313" key="3">
    <source>
        <dbReference type="EMBL" id="KII67611.1"/>
    </source>
</evidence>
<dbReference type="PANTHER" id="PTHR11937">
    <property type="entry name" value="ACTIN"/>
    <property type="match status" value="1"/>
</dbReference>
<comment type="similarity">
    <text evidence="1 2">Belongs to the actin family.</text>
</comment>
<dbReference type="OMA" id="MWLSRQE"/>
<comment type="caution">
    <text evidence="3">The sequence shown here is derived from an EMBL/GenBank/DDBJ whole genome shotgun (WGS) entry which is preliminary data.</text>
</comment>
<dbReference type="InterPro" id="IPR043129">
    <property type="entry name" value="ATPase_NBD"/>
</dbReference>
<keyword evidence="4" id="KW-1185">Reference proteome</keyword>
<dbReference type="InterPro" id="IPR004000">
    <property type="entry name" value="Actin"/>
</dbReference>
<dbReference type="EMBL" id="JWZT01003127">
    <property type="protein sequence ID" value="KII67611.1"/>
    <property type="molecule type" value="Genomic_DNA"/>
</dbReference>
<name>A0A0C2MK97_THEKT</name>
<accession>A0A0C2MK97</accession>
<dbReference type="Gene3D" id="3.30.420.40">
    <property type="match status" value="2"/>
</dbReference>
<dbReference type="AlphaFoldDB" id="A0A0C2MK97"/>
<organism evidence="3 4">
    <name type="scientific">Thelohanellus kitauei</name>
    <name type="common">Myxosporean</name>
    <dbReference type="NCBI Taxonomy" id="669202"/>
    <lineage>
        <taxon>Eukaryota</taxon>
        <taxon>Metazoa</taxon>
        <taxon>Cnidaria</taxon>
        <taxon>Myxozoa</taxon>
        <taxon>Myxosporea</taxon>
        <taxon>Bivalvulida</taxon>
        <taxon>Platysporina</taxon>
        <taxon>Myxobolidae</taxon>
        <taxon>Thelohanellus</taxon>
    </lineage>
</organism>
<evidence type="ECO:0000256" key="2">
    <source>
        <dbReference type="RuleBase" id="RU000487"/>
    </source>
</evidence>
<dbReference type="SMART" id="SM00268">
    <property type="entry name" value="ACTIN"/>
    <property type="match status" value="1"/>
</dbReference>
<dbReference type="Proteomes" id="UP000031668">
    <property type="component" value="Unassembled WGS sequence"/>
</dbReference>